<proteinExistence type="predicted"/>
<gene>
    <name evidence="1" type="ORF">H8923_01180</name>
</gene>
<keyword evidence="2" id="KW-1185">Reference proteome</keyword>
<dbReference type="Proteomes" id="UP000609849">
    <property type="component" value="Unassembled WGS sequence"/>
</dbReference>
<sequence length="145" mass="16991">MISPVILSSMHLKLHSVQKNEILNLNNESQGYGLVLSKEDVDEIINSRNDTLKYYGRIELDIDVTKKIIENLYTSQYTEKDDYVELINDMQEIFYYLKNETLDEISDIEIITILDKFYNGYSGRIDNVQEEAERFAKEFKFIGGE</sequence>
<dbReference type="InterPro" id="IPR046286">
    <property type="entry name" value="DUF6323"/>
</dbReference>
<reference evidence="1 2" key="1">
    <citation type="submission" date="2020-08" db="EMBL/GenBank/DDBJ databases">
        <authorList>
            <person name="Liu C."/>
            <person name="Sun Q."/>
        </authorList>
    </citation>
    <scope>NUCLEOTIDE SEQUENCE [LARGE SCALE GENOMIC DNA]</scope>
    <source>
        <strain evidence="1 2">NSJ-18</strain>
    </source>
</reference>
<dbReference type="Pfam" id="PF19848">
    <property type="entry name" value="DUF6323"/>
    <property type="match status" value="1"/>
</dbReference>
<comment type="caution">
    <text evidence="1">The sequence shown here is derived from an EMBL/GenBank/DDBJ whole genome shotgun (WGS) entry which is preliminary data.</text>
</comment>
<accession>A0ABR7JKA9</accession>
<evidence type="ECO:0000313" key="1">
    <source>
        <dbReference type="EMBL" id="MBC5995358.1"/>
    </source>
</evidence>
<organism evidence="1 2">
    <name type="scientific">Romboutsia faecis</name>
    <dbReference type="NCBI Taxonomy" id="2764597"/>
    <lineage>
        <taxon>Bacteria</taxon>
        <taxon>Bacillati</taxon>
        <taxon>Bacillota</taxon>
        <taxon>Clostridia</taxon>
        <taxon>Peptostreptococcales</taxon>
        <taxon>Peptostreptococcaceae</taxon>
        <taxon>Romboutsia</taxon>
    </lineage>
</organism>
<protein>
    <submittedName>
        <fullName evidence="1">Uncharacterized protein</fullName>
    </submittedName>
</protein>
<name>A0ABR7JKA9_9FIRM</name>
<dbReference type="EMBL" id="JACRWE010000001">
    <property type="protein sequence ID" value="MBC5995358.1"/>
    <property type="molecule type" value="Genomic_DNA"/>
</dbReference>
<evidence type="ECO:0000313" key="2">
    <source>
        <dbReference type="Proteomes" id="UP000609849"/>
    </source>
</evidence>
<dbReference type="RefSeq" id="WP_153971434.1">
    <property type="nucleotide sequence ID" value="NZ_JACRWE010000001.1"/>
</dbReference>